<evidence type="ECO:0000259" key="5">
    <source>
        <dbReference type="Pfam" id="PF25917"/>
    </source>
</evidence>
<comment type="similarity">
    <text evidence="1">Belongs to the membrane fusion protein (MFP) (TC 8.A.1) family.</text>
</comment>
<dbReference type="PANTHER" id="PTHR30469">
    <property type="entry name" value="MULTIDRUG RESISTANCE PROTEIN MDTA"/>
    <property type="match status" value="1"/>
</dbReference>
<evidence type="ECO:0000259" key="6">
    <source>
        <dbReference type="Pfam" id="PF25954"/>
    </source>
</evidence>
<dbReference type="Pfam" id="PF25917">
    <property type="entry name" value="BSH_RND"/>
    <property type="match status" value="1"/>
</dbReference>
<dbReference type="Gene3D" id="2.40.420.20">
    <property type="match status" value="1"/>
</dbReference>
<feature type="domain" description="Multidrug resistance protein MdtA-like alpha-helical hairpin" evidence="4">
    <location>
        <begin position="108"/>
        <end position="167"/>
    </location>
</feature>
<dbReference type="Pfam" id="PF25989">
    <property type="entry name" value="YknX_C"/>
    <property type="match status" value="1"/>
</dbReference>
<evidence type="ECO:0000256" key="1">
    <source>
        <dbReference type="ARBA" id="ARBA00009477"/>
    </source>
</evidence>
<name>A0A516V6D7_9GAMM</name>
<dbReference type="GO" id="GO:0015562">
    <property type="term" value="F:efflux transmembrane transporter activity"/>
    <property type="evidence" value="ECO:0007669"/>
    <property type="project" value="TreeGrafter"/>
</dbReference>
<evidence type="ECO:0000256" key="3">
    <source>
        <dbReference type="SAM" id="SignalP"/>
    </source>
</evidence>
<evidence type="ECO:0000313" key="9">
    <source>
        <dbReference type="Proteomes" id="UP000315891"/>
    </source>
</evidence>
<dbReference type="Gene3D" id="1.10.287.470">
    <property type="entry name" value="Helix hairpin bin"/>
    <property type="match status" value="1"/>
</dbReference>
<organism evidence="8 9">
    <name type="scientific">Pseudoluteimonas lycopersici</name>
    <dbReference type="NCBI Taxonomy" id="1324796"/>
    <lineage>
        <taxon>Bacteria</taxon>
        <taxon>Pseudomonadati</taxon>
        <taxon>Pseudomonadota</taxon>
        <taxon>Gammaproteobacteria</taxon>
        <taxon>Lysobacterales</taxon>
        <taxon>Lysobacteraceae</taxon>
        <taxon>Pseudoluteimonas</taxon>
    </lineage>
</organism>
<dbReference type="SUPFAM" id="SSF111369">
    <property type="entry name" value="HlyD-like secretion proteins"/>
    <property type="match status" value="1"/>
</dbReference>
<keyword evidence="9" id="KW-1185">Reference proteome</keyword>
<dbReference type="AlphaFoldDB" id="A0A516V6D7"/>
<keyword evidence="2" id="KW-0175">Coiled coil</keyword>
<dbReference type="InterPro" id="IPR058792">
    <property type="entry name" value="Beta-barrel_RND_2"/>
</dbReference>
<dbReference type="InterPro" id="IPR058625">
    <property type="entry name" value="MdtA-like_BSH"/>
</dbReference>
<protein>
    <submittedName>
        <fullName evidence="8">Efflux RND transporter periplasmic adaptor subunit</fullName>
    </submittedName>
</protein>
<feature type="coiled-coil region" evidence="2">
    <location>
        <begin position="101"/>
        <end position="166"/>
    </location>
</feature>
<gene>
    <name evidence="8" type="ORF">FNZ56_09390</name>
</gene>
<dbReference type="Pfam" id="PF25876">
    <property type="entry name" value="HH_MFP_RND"/>
    <property type="match status" value="1"/>
</dbReference>
<keyword evidence="3" id="KW-0732">Signal</keyword>
<dbReference type="Pfam" id="PF25954">
    <property type="entry name" value="Beta-barrel_RND_2"/>
    <property type="match status" value="1"/>
</dbReference>
<dbReference type="PROSITE" id="PS51257">
    <property type="entry name" value="PROKAR_LIPOPROTEIN"/>
    <property type="match status" value="1"/>
</dbReference>
<feature type="domain" description="Multidrug resistance protein MdtA-like barrel-sandwich hybrid" evidence="5">
    <location>
        <begin position="71"/>
        <end position="203"/>
    </location>
</feature>
<feature type="chain" id="PRO_5022194170" evidence="3">
    <location>
        <begin position="27"/>
        <end position="404"/>
    </location>
</feature>
<evidence type="ECO:0000313" key="8">
    <source>
        <dbReference type="EMBL" id="QDQ74077.1"/>
    </source>
</evidence>
<feature type="domain" description="CusB-like beta-barrel" evidence="6">
    <location>
        <begin position="217"/>
        <end position="284"/>
    </location>
</feature>
<feature type="domain" description="YknX-like C-terminal permuted SH3-like" evidence="7">
    <location>
        <begin position="290"/>
        <end position="358"/>
    </location>
</feature>
<reference evidence="8 9" key="1">
    <citation type="submission" date="2019-07" db="EMBL/GenBank/DDBJ databases">
        <title>Lysobacter weifangensis sp. nov., isolated from bensulfuron-methyl contaminated farmland soil.</title>
        <authorList>
            <person name="Zhao H."/>
        </authorList>
    </citation>
    <scope>NUCLEOTIDE SEQUENCE [LARGE SCALE GENOMIC DNA]</scope>
    <source>
        <strain evidence="8 9">CC-Bw-6</strain>
    </source>
</reference>
<dbReference type="Gene3D" id="2.40.50.100">
    <property type="match status" value="1"/>
</dbReference>
<evidence type="ECO:0000259" key="4">
    <source>
        <dbReference type="Pfam" id="PF25876"/>
    </source>
</evidence>
<evidence type="ECO:0000259" key="7">
    <source>
        <dbReference type="Pfam" id="PF25989"/>
    </source>
</evidence>
<proteinExistence type="inferred from homology"/>
<dbReference type="GO" id="GO:1990281">
    <property type="term" value="C:efflux pump complex"/>
    <property type="evidence" value="ECO:0007669"/>
    <property type="project" value="TreeGrafter"/>
</dbReference>
<accession>A0A516V6D7</accession>
<dbReference type="NCBIfam" id="TIGR01730">
    <property type="entry name" value="RND_mfp"/>
    <property type="match status" value="1"/>
</dbReference>
<dbReference type="EMBL" id="CP041742">
    <property type="protein sequence ID" value="QDQ74077.1"/>
    <property type="molecule type" value="Genomic_DNA"/>
</dbReference>
<evidence type="ECO:0000256" key="2">
    <source>
        <dbReference type="SAM" id="Coils"/>
    </source>
</evidence>
<dbReference type="Gene3D" id="2.40.30.170">
    <property type="match status" value="1"/>
</dbReference>
<dbReference type="InterPro" id="IPR006143">
    <property type="entry name" value="RND_pump_MFP"/>
</dbReference>
<dbReference type="PANTHER" id="PTHR30469:SF15">
    <property type="entry name" value="HLYD FAMILY OF SECRETION PROTEINS"/>
    <property type="match status" value="1"/>
</dbReference>
<dbReference type="InterPro" id="IPR058624">
    <property type="entry name" value="MdtA-like_HH"/>
</dbReference>
<dbReference type="OrthoDB" id="7265739at2"/>
<feature type="signal peptide" evidence="3">
    <location>
        <begin position="1"/>
        <end position="26"/>
    </location>
</feature>
<sequence length="404" mass="41675">MRLPPLPRRALLLVLWLAAVGITACKRDPAPTDAGTSGALAVTTAPATPRTLAQGVTVSGAVAAVEDMQLGVEVSGLRVTSLDVDVGQTVKRGQLLLTLDHRTLDADLAQAEAALREAEAGAALARSNLARGEQLAGGKYISAGQLDELRATRTQAEARLSTARAARDASALRRSFADLRAPAAGIISKRLVQPGQVVAAGTELLRLIRDGRLEWRAELPASQLALVGPGDLVRLHGRDGNDVTGRVRAVSPGVDADTRTGTVYADLPQPDGLQTGTYLEGRIESGNTQALAVPTAAVVLRDGFPCVFTVDAQGKAQQRRIETGSADGGWTEVRSGLKVGERVVVEGAGFLTDGDPVRAVAATHVSTTTMTPAEIAAAAAITPAEAAARVAEAAAAANDKAGKR</sequence>
<dbReference type="InterPro" id="IPR058637">
    <property type="entry name" value="YknX-like_C"/>
</dbReference>
<dbReference type="Proteomes" id="UP000315891">
    <property type="component" value="Chromosome"/>
</dbReference>
<dbReference type="RefSeq" id="WP_143879587.1">
    <property type="nucleotide sequence ID" value="NZ_BAABLZ010000001.1"/>
</dbReference>